<evidence type="ECO:0000313" key="2">
    <source>
        <dbReference type="Proteomes" id="UP000789595"/>
    </source>
</evidence>
<gene>
    <name evidence="1" type="ORF">PECAL_2P31710</name>
</gene>
<accession>A0A8J2SGZ3</accession>
<proteinExistence type="predicted"/>
<evidence type="ECO:0000313" key="1">
    <source>
        <dbReference type="EMBL" id="CAH0370023.1"/>
    </source>
</evidence>
<keyword evidence="2" id="KW-1185">Reference proteome</keyword>
<dbReference type="Proteomes" id="UP000789595">
    <property type="component" value="Unassembled WGS sequence"/>
</dbReference>
<sequence>MGPPRCRKDVTNERSSLTALVIHLSRFPKHEKALALMQIAAATEALLCDATLWQRFLARNVDGDWTVLCGSRKLSCSGDHTANLVTFVEAMGSLLDENDKNWTYASFSAFGLALDKLGLATVSKDKISLDGGETLRYMKETFGYLHGPPVPSRVPELDWDFAGLMTAFVTLGLGTKEARDLMDLVKVIIMNCRTGRSSLDSLVHNGYIKELFEALWAFSRLVKGSTAALVEAGRAVHALEDARDALAAREGLVALQGDAAVDSVAAMLAPVTSLLDARRARDVVLAGDALALVDAALPAQRALLATRRAAARVAYFGGGVDPHNLHDLAGDKWTGGGPHFQRCRAAVDLKTDSDRQDIEIEGVRCQGVKRAAMARRVHGGETLRVVIATNHVRYLKWLQGQRLVEPFRVTVRSTDVIYSSDIFPADRSVFFTETAYAIVLVMLRLASEIAGRPVDFEEAGINIASVLTELAAFFAHKRRKWILFGAVGRQLGICNDDGTVSWDVDDDGQRCKGSIYFRAKQPSDEAVPLLRRVMDIVRDPKTKAMIVGGETLEEAWEAVVAEEYDERNKSSRPRLWATIDDQLAAAAADALLIRRGAFLKSDGNGGLKPVVVAFAGPAAGDKRKKQRHTERFGEAAQTAADGGAAFFGGDIEKKGNEGKYDVVVFAAGYYPLQLPTSVKEQHGAVHLGFVDAAETLHEHGLEGAAMNAELRAHWRAYNDTGREGRNARGSFKVFEKRDPPSEPFPESLRALVPAATAASTA</sequence>
<comment type="caution">
    <text evidence="1">The sequence shown here is derived from an EMBL/GenBank/DDBJ whole genome shotgun (WGS) entry which is preliminary data.</text>
</comment>
<dbReference type="EMBL" id="CAKKNE010000002">
    <property type="protein sequence ID" value="CAH0370023.1"/>
    <property type="molecule type" value="Genomic_DNA"/>
</dbReference>
<protein>
    <submittedName>
        <fullName evidence="1">Uncharacterized protein</fullName>
    </submittedName>
</protein>
<name>A0A8J2SGZ3_9STRA</name>
<dbReference type="AlphaFoldDB" id="A0A8J2SGZ3"/>
<organism evidence="1 2">
    <name type="scientific">Pelagomonas calceolata</name>
    <dbReference type="NCBI Taxonomy" id="35677"/>
    <lineage>
        <taxon>Eukaryota</taxon>
        <taxon>Sar</taxon>
        <taxon>Stramenopiles</taxon>
        <taxon>Ochrophyta</taxon>
        <taxon>Pelagophyceae</taxon>
        <taxon>Pelagomonadales</taxon>
        <taxon>Pelagomonadaceae</taxon>
        <taxon>Pelagomonas</taxon>
    </lineage>
</organism>
<reference evidence="1" key="1">
    <citation type="submission" date="2021-11" db="EMBL/GenBank/DDBJ databases">
        <authorList>
            <consortium name="Genoscope - CEA"/>
            <person name="William W."/>
        </authorList>
    </citation>
    <scope>NUCLEOTIDE SEQUENCE</scope>
</reference>